<gene>
    <name evidence="3" type="ORF">GCM10007971_16000</name>
</gene>
<comment type="caution">
    <text evidence="3">The sequence shown here is derived from an EMBL/GenBank/DDBJ whole genome shotgun (WGS) entry which is preliminary data.</text>
</comment>
<feature type="domain" description="Cell wall elongation regulator TseB-like" evidence="2">
    <location>
        <begin position="50"/>
        <end position="88"/>
    </location>
</feature>
<dbReference type="Pfam" id="PF17881">
    <property type="entry name" value="TseB"/>
    <property type="match status" value="1"/>
</dbReference>
<accession>A0A918D195</accession>
<keyword evidence="1" id="KW-0472">Membrane</keyword>
<evidence type="ECO:0000313" key="3">
    <source>
        <dbReference type="EMBL" id="GGN56305.1"/>
    </source>
</evidence>
<dbReference type="InterPro" id="IPR046350">
    <property type="entry name" value="Cystatin_sf"/>
</dbReference>
<sequence length="171" mass="20190">MTETRRKWLIFSMIIFLLLFISMLIYGIFLYMDLNSERTNGHEDTKRELLNQTGITEISKIENFNGEAAYHVVYGKNEEGKGKIIFYPLEGNEKTLTTVDSTEVLSPSSMIDMWQSDCSACQLVKITPALLDDEILWELVYYDEFDRYVFDYRSIYDGSQYEDIRYLRQFN</sequence>
<feature type="transmembrane region" description="Helical" evidence="1">
    <location>
        <begin position="9"/>
        <end position="32"/>
    </location>
</feature>
<evidence type="ECO:0000259" key="2">
    <source>
        <dbReference type="Pfam" id="PF17881"/>
    </source>
</evidence>
<dbReference type="RefSeq" id="WP_188856745.1">
    <property type="nucleotide sequence ID" value="NZ_BMOS01000009.1"/>
</dbReference>
<keyword evidence="4" id="KW-1185">Reference proteome</keyword>
<dbReference type="Proteomes" id="UP000624041">
    <property type="component" value="Unassembled WGS sequence"/>
</dbReference>
<protein>
    <recommendedName>
        <fullName evidence="2">Cell wall elongation regulator TseB-like domain-containing protein</fullName>
    </recommendedName>
</protein>
<dbReference type="EMBL" id="BMOS01000009">
    <property type="protein sequence ID" value="GGN56305.1"/>
    <property type="molecule type" value="Genomic_DNA"/>
</dbReference>
<keyword evidence="1" id="KW-1133">Transmembrane helix</keyword>
<reference evidence="3" key="1">
    <citation type="journal article" date="2014" name="Int. J. Syst. Evol. Microbiol.">
        <title>Complete genome sequence of Corynebacterium casei LMG S-19264T (=DSM 44701T), isolated from a smear-ripened cheese.</title>
        <authorList>
            <consortium name="US DOE Joint Genome Institute (JGI-PGF)"/>
            <person name="Walter F."/>
            <person name="Albersmeier A."/>
            <person name="Kalinowski J."/>
            <person name="Ruckert C."/>
        </authorList>
    </citation>
    <scope>NUCLEOTIDE SEQUENCE</scope>
    <source>
        <strain evidence="3">JCM 17251</strain>
    </source>
</reference>
<dbReference type="InterPro" id="IPR041401">
    <property type="entry name" value="TseB-like_dom"/>
</dbReference>
<proteinExistence type="predicted"/>
<keyword evidence="1" id="KW-0812">Transmembrane</keyword>
<reference evidence="3" key="2">
    <citation type="submission" date="2020-09" db="EMBL/GenBank/DDBJ databases">
        <authorList>
            <person name="Sun Q."/>
            <person name="Ohkuma M."/>
        </authorList>
    </citation>
    <scope>NUCLEOTIDE SEQUENCE</scope>
    <source>
        <strain evidence="3">JCM 17251</strain>
    </source>
</reference>
<evidence type="ECO:0000313" key="4">
    <source>
        <dbReference type="Proteomes" id="UP000624041"/>
    </source>
</evidence>
<organism evidence="3 4">
    <name type="scientific">Oceanobacillus indicireducens</name>
    <dbReference type="NCBI Taxonomy" id="1004261"/>
    <lineage>
        <taxon>Bacteria</taxon>
        <taxon>Bacillati</taxon>
        <taxon>Bacillota</taxon>
        <taxon>Bacilli</taxon>
        <taxon>Bacillales</taxon>
        <taxon>Bacillaceae</taxon>
        <taxon>Oceanobacillus</taxon>
    </lineage>
</organism>
<name>A0A918D195_9BACI</name>
<dbReference type="AlphaFoldDB" id="A0A918D195"/>
<dbReference type="SUPFAM" id="SSF54403">
    <property type="entry name" value="Cystatin/monellin"/>
    <property type="match status" value="2"/>
</dbReference>
<dbReference type="Gene3D" id="3.10.450.40">
    <property type="match status" value="2"/>
</dbReference>
<evidence type="ECO:0000256" key="1">
    <source>
        <dbReference type="SAM" id="Phobius"/>
    </source>
</evidence>